<evidence type="ECO:0000313" key="9">
    <source>
        <dbReference type="Proteomes" id="UP001358614"/>
    </source>
</evidence>
<dbReference type="InterPro" id="IPR005828">
    <property type="entry name" value="MFS_sugar_transport-like"/>
</dbReference>
<dbReference type="EMBL" id="CP144091">
    <property type="protein sequence ID" value="WWD10134.1"/>
    <property type="molecule type" value="Genomic_DNA"/>
</dbReference>
<evidence type="ECO:0000256" key="2">
    <source>
        <dbReference type="ARBA" id="ARBA00010992"/>
    </source>
</evidence>
<comment type="subcellular location">
    <subcellularLocation>
        <location evidence="1">Membrane</location>
        <topology evidence="1">Multi-pass membrane protein</topology>
    </subcellularLocation>
</comment>
<gene>
    <name evidence="8" type="ORF">V865_008268</name>
</gene>
<feature type="transmembrane region" description="Helical" evidence="6">
    <location>
        <begin position="392"/>
        <end position="414"/>
    </location>
</feature>
<feature type="transmembrane region" description="Helical" evidence="6">
    <location>
        <begin position="456"/>
        <end position="475"/>
    </location>
</feature>
<evidence type="ECO:0000256" key="3">
    <source>
        <dbReference type="ARBA" id="ARBA00022692"/>
    </source>
</evidence>
<dbReference type="InterPro" id="IPR050360">
    <property type="entry name" value="MFS_Sugar_Transporters"/>
</dbReference>
<evidence type="ECO:0000259" key="7">
    <source>
        <dbReference type="PROSITE" id="PS50850"/>
    </source>
</evidence>
<dbReference type="GO" id="GO:0005351">
    <property type="term" value="F:carbohydrate:proton symporter activity"/>
    <property type="evidence" value="ECO:0007669"/>
    <property type="project" value="TreeGrafter"/>
</dbReference>
<dbReference type="InterPro" id="IPR020846">
    <property type="entry name" value="MFS_dom"/>
</dbReference>
<feature type="transmembrane region" description="Helical" evidence="6">
    <location>
        <begin position="238"/>
        <end position="256"/>
    </location>
</feature>
<feature type="transmembrane region" description="Helical" evidence="6">
    <location>
        <begin position="149"/>
        <end position="170"/>
    </location>
</feature>
<comment type="similarity">
    <text evidence="2">Belongs to the major facilitator superfamily. Sugar transporter (TC 2.A.1.1) family.</text>
</comment>
<feature type="transmembrane region" description="Helical" evidence="6">
    <location>
        <begin position="420"/>
        <end position="444"/>
    </location>
</feature>
<evidence type="ECO:0000256" key="6">
    <source>
        <dbReference type="SAM" id="Phobius"/>
    </source>
</evidence>
<feature type="transmembrane region" description="Helical" evidence="6">
    <location>
        <begin position="205"/>
        <end position="226"/>
    </location>
</feature>
<feature type="transmembrane region" description="Helical" evidence="6">
    <location>
        <begin position="487"/>
        <end position="505"/>
    </location>
</feature>
<dbReference type="AlphaFoldDB" id="A0AAX4KW59"/>
<sequence length="546" mass="60379">MSLPLIISSKDGDVDHTVGGSHVLEPKSQTSHIEVVEEKLNALHEGRQVQLKSRLDTLTVFESISTFRRSVIICALAGFAAATDGYQHQMSASIIANKGFVREFAKGRPNGLDAAWVSSFGGIYSAGQVVGQFCIPWVSDWVGRKGSMYVFMAILTISVIVESVSSVWWHWTLAKLIAGCGIGAVQSTLPVYINEHAPSQIRGFLIVAYSLWFSLGGLMSSVALKVRADSHPYDYKTIIYTQFGMLGLGMIIFVFLPESPWWLVSKGKLDKARNVLVKKFQNVPEYDIDGELAIIAATIERQRQWDMESAAEGPWAIFKGLNGKRFLIGSWPKVLQQFVGLSVFSSYSAYFFSLAGNKDAFLVTVILGCCSLASVILDALLVDKIGRRRMTLIGFTGACFGVTLMAIVGCFDYANARLGAVLVFAGVTANFFNTFQSSTSYAYLSEMPEQRFRAKATGWGLAYCNLYAIMFNFTVPLMLKKWVVKTAFLFVGLGVPGTILAFFIMPESMGRSPAEIHEMFVDRVPLRKWRGYKTHVESDLDARLEI</sequence>
<dbReference type="SUPFAM" id="SSF103473">
    <property type="entry name" value="MFS general substrate transporter"/>
    <property type="match status" value="1"/>
</dbReference>
<dbReference type="GO" id="GO:0016020">
    <property type="term" value="C:membrane"/>
    <property type="evidence" value="ECO:0007669"/>
    <property type="project" value="UniProtKB-SubCell"/>
</dbReference>
<name>A0AAX4KW59_9TREE</name>
<feature type="transmembrane region" description="Helical" evidence="6">
    <location>
        <begin position="334"/>
        <end position="354"/>
    </location>
</feature>
<dbReference type="PANTHER" id="PTHR48022">
    <property type="entry name" value="PLASTIDIC GLUCOSE TRANSPORTER 4"/>
    <property type="match status" value="1"/>
</dbReference>
<keyword evidence="9" id="KW-1185">Reference proteome</keyword>
<evidence type="ECO:0000256" key="5">
    <source>
        <dbReference type="ARBA" id="ARBA00023136"/>
    </source>
</evidence>
<protein>
    <recommendedName>
        <fullName evidence="7">Major facilitator superfamily (MFS) profile domain-containing protein</fullName>
    </recommendedName>
</protein>
<keyword evidence="3 6" id="KW-0812">Transmembrane</keyword>
<evidence type="ECO:0000256" key="1">
    <source>
        <dbReference type="ARBA" id="ARBA00004141"/>
    </source>
</evidence>
<reference evidence="8 9" key="1">
    <citation type="submission" date="2024-01" db="EMBL/GenBank/DDBJ databases">
        <title>Comparative genomics of Cryptococcus and Kwoniella reveals pathogenesis evolution and contrasting modes of karyotype evolution via chromosome fusion or intercentromeric recombination.</title>
        <authorList>
            <person name="Coelho M.A."/>
            <person name="David-Palma M."/>
            <person name="Shea T."/>
            <person name="Bowers K."/>
            <person name="McGinley-Smith S."/>
            <person name="Mohammad A.W."/>
            <person name="Gnirke A."/>
            <person name="Yurkov A.M."/>
            <person name="Nowrousian M."/>
            <person name="Sun S."/>
            <person name="Cuomo C.A."/>
            <person name="Heitman J."/>
        </authorList>
    </citation>
    <scope>NUCLEOTIDE SEQUENCE [LARGE SCALE GENOMIC DNA]</scope>
    <source>
        <strain evidence="8 9">PYCC6329</strain>
    </source>
</reference>
<proteinExistence type="inferred from homology"/>
<dbReference type="KEGG" id="ker:91107069"/>
<feature type="transmembrane region" description="Helical" evidence="6">
    <location>
        <begin position="360"/>
        <end position="380"/>
    </location>
</feature>
<dbReference type="PANTHER" id="PTHR48022:SF68">
    <property type="entry name" value="MAJOR FACILITATOR SUPERFAMILY (MFS) PROFILE DOMAIN-CONTAINING PROTEIN-RELATED"/>
    <property type="match status" value="1"/>
</dbReference>
<keyword evidence="4 6" id="KW-1133">Transmembrane helix</keyword>
<feature type="domain" description="Major facilitator superfamily (MFS) profile" evidence="7">
    <location>
        <begin position="70"/>
        <end position="509"/>
    </location>
</feature>
<accession>A0AAX4KW59</accession>
<dbReference type="GeneID" id="91107069"/>
<dbReference type="Gene3D" id="1.20.1250.20">
    <property type="entry name" value="MFS general substrate transporter like domains"/>
    <property type="match status" value="1"/>
</dbReference>
<dbReference type="PROSITE" id="PS50850">
    <property type="entry name" value="MFS"/>
    <property type="match status" value="1"/>
</dbReference>
<organism evidence="8 9">
    <name type="scientific">Kwoniella europaea PYCC6329</name>
    <dbReference type="NCBI Taxonomy" id="1423913"/>
    <lineage>
        <taxon>Eukaryota</taxon>
        <taxon>Fungi</taxon>
        <taxon>Dikarya</taxon>
        <taxon>Basidiomycota</taxon>
        <taxon>Agaricomycotina</taxon>
        <taxon>Tremellomycetes</taxon>
        <taxon>Tremellales</taxon>
        <taxon>Cryptococcaceae</taxon>
        <taxon>Kwoniella</taxon>
    </lineage>
</organism>
<evidence type="ECO:0000313" key="8">
    <source>
        <dbReference type="EMBL" id="WWD10134.1"/>
    </source>
</evidence>
<dbReference type="Proteomes" id="UP001358614">
    <property type="component" value="Chromosome 3"/>
</dbReference>
<keyword evidence="5 6" id="KW-0472">Membrane</keyword>
<evidence type="ECO:0000256" key="4">
    <source>
        <dbReference type="ARBA" id="ARBA00022989"/>
    </source>
</evidence>
<dbReference type="InterPro" id="IPR036259">
    <property type="entry name" value="MFS_trans_sf"/>
</dbReference>
<dbReference type="RefSeq" id="XP_066088101.1">
    <property type="nucleotide sequence ID" value="XM_066232004.1"/>
</dbReference>
<dbReference type="Pfam" id="PF00083">
    <property type="entry name" value="Sugar_tr"/>
    <property type="match status" value="1"/>
</dbReference>